<evidence type="ECO:0000313" key="2">
    <source>
        <dbReference type="EMBL" id="VDP23134.1"/>
    </source>
</evidence>
<dbReference type="WBParaSite" id="HPBE_0002106101-mRNA-1">
    <property type="protein sequence ID" value="HPBE_0002106101-mRNA-1"/>
    <property type="gene ID" value="HPBE_0002106101"/>
</dbReference>
<reference evidence="2 3" key="1">
    <citation type="submission" date="2018-11" db="EMBL/GenBank/DDBJ databases">
        <authorList>
            <consortium name="Pathogen Informatics"/>
        </authorList>
    </citation>
    <scope>NUCLEOTIDE SEQUENCE [LARGE SCALE GENOMIC DNA]</scope>
</reference>
<accession>A0A3P8CTR6</accession>
<dbReference type="PANTHER" id="PTHR47331">
    <property type="entry name" value="PHD-TYPE DOMAIN-CONTAINING PROTEIN"/>
    <property type="match status" value="1"/>
</dbReference>
<feature type="region of interest" description="Disordered" evidence="1">
    <location>
        <begin position="89"/>
        <end position="110"/>
    </location>
</feature>
<dbReference type="OrthoDB" id="5877216at2759"/>
<dbReference type="Proteomes" id="UP000050761">
    <property type="component" value="Unassembled WGS sequence"/>
</dbReference>
<organism evidence="3 4">
    <name type="scientific">Heligmosomoides polygyrus</name>
    <name type="common">Parasitic roundworm</name>
    <dbReference type="NCBI Taxonomy" id="6339"/>
    <lineage>
        <taxon>Eukaryota</taxon>
        <taxon>Metazoa</taxon>
        <taxon>Ecdysozoa</taxon>
        <taxon>Nematoda</taxon>
        <taxon>Chromadorea</taxon>
        <taxon>Rhabditida</taxon>
        <taxon>Rhabditina</taxon>
        <taxon>Rhabditomorpha</taxon>
        <taxon>Strongyloidea</taxon>
        <taxon>Heligmosomidae</taxon>
        <taxon>Heligmosomoides</taxon>
    </lineage>
</organism>
<proteinExistence type="predicted"/>
<evidence type="ECO:0000256" key="1">
    <source>
        <dbReference type="SAM" id="MobiDB-lite"/>
    </source>
</evidence>
<name>A0A183GFA1_HELPZ</name>
<reference evidence="4" key="2">
    <citation type="submission" date="2019-09" db="UniProtKB">
        <authorList>
            <consortium name="WormBaseParasite"/>
        </authorList>
    </citation>
    <scope>IDENTIFICATION</scope>
</reference>
<accession>A0A183GFA1</accession>
<gene>
    <name evidence="2" type="ORF">HPBE_LOCUS21060</name>
</gene>
<keyword evidence="3" id="KW-1185">Reference proteome</keyword>
<evidence type="ECO:0000313" key="4">
    <source>
        <dbReference type="WBParaSite" id="HPBE_0002106101-mRNA-1"/>
    </source>
</evidence>
<protein>
    <submittedName>
        <fullName evidence="4">RNase H domain-containing protein</fullName>
    </submittedName>
</protein>
<evidence type="ECO:0000313" key="3">
    <source>
        <dbReference type="Proteomes" id="UP000050761"/>
    </source>
</evidence>
<dbReference type="PANTHER" id="PTHR47331:SF1">
    <property type="entry name" value="GAG-LIKE PROTEIN"/>
    <property type="match status" value="1"/>
</dbReference>
<dbReference type="EMBL" id="UZAH01032665">
    <property type="protein sequence ID" value="VDP23134.1"/>
    <property type="molecule type" value="Genomic_DNA"/>
</dbReference>
<sequence length="224" mass="25682">MEMNAITMAARLSLSTFDKLRKSTILIIVFSDSQIALHWLKKAEPEKEMEFGYISTENNPADIGTRGTTTDEFQQSIWWQGPVAARKQNVPITPTQKRSHRSEHPHGAAEQSSILFDMPRFSTLERLEGTAAYVLRFIANSSKGLSLQRREVLETTMLTNQEGTEPLKASNMQQARRFIWKLLQMQFKKAILTSPNKKLNIKKDCDGIYRCYDRLRKSLLSKEA</sequence>
<dbReference type="AlphaFoldDB" id="A0A183GFA1"/>